<dbReference type="NCBIfam" id="TIGR04354">
    <property type="entry name" value="amphi-Trp"/>
    <property type="match status" value="1"/>
</dbReference>
<dbReference type="Proteomes" id="UP000010808">
    <property type="component" value="Chromosome"/>
</dbReference>
<dbReference type="KEGG" id="dhy:DESAM_21529"/>
<reference evidence="2 3" key="1">
    <citation type="submission" date="2012-10" db="EMBL/GenBank/DDBJ databases">
        <authorList>
            <person name="Genoscope - CEA"/>
        </authorList>
    </citation>
    <scope>NUCLEOTIDE SEQUENCE [LARGE SCALE GENOMIC DNA]</scope>
    <source>
        <strain evidence="3">AM13 / DSM 14728</strain>
    </source>
</reference>
<accession>L0RDZ5</accession>
<protein>
    <recommendedName>
        <fullName evidence="1">Amphi-Trp domain-containing protein</fullName>
    </recommendedName>
</protein>
<sequence>MSVEKKFVFESLQDSETIRRFLNSLVDGFDSGKISLSTNGDEIELIPKGLLNFSVKAKRKDKNNKIAIKISWKESCRDENQTAKTIRVNS</sequence>
<dbReference type="HOGENOM" id="CLU_184327_0_0_7"/>
<dbReference type="STRING" id="1121451.DESAM_21529"/>
<evidence type="ECO:0000259" key="1">
    <source>
        <dbReference type="Pfam" id="PF20068"/>
    </source>
</evidence>
<dbReference type="EMBL" id="FO203522">
    <property type="protein sequence ID" value="CCO23806.1"/>
    <property type="molecule type" value="Genomic_DNA"/>
</dbReference>
<dbReference type="eggNOG" id="ENOG5033DZF">
    <property type="taxonomic scope" value="Bacteria"/>
</dbReference>
<dbReference type="RefSeq" id="WP_015336409.1">
    <property type="nucleotide sequence ID" value="NC_020055.1"/>
</dbReference>
<evidence type="ECO:0000313" key="3">
    <source>
        <dbReference type="Proteomes" id="UP000010808"/>
    </source>
</evidence>
<proteinExistence type="predicted"/>
<dbReference type="AlphaFoldDB" id="L0RDZ5"/>
<dbReference type="OrthoDB" id="5422838at2"/>
<name>L0RDZ5_9BACT</name>
<dbReference type="Pfam" id="PF20068">
    <property type="entry name" value="Amphi-Trp"/>
    <property type="match status" value="1"/>
</dbReference>
<feature type="domain" description="Amphi-Trp" evidence="1">
    <location>
        <begin position="1"/>
        <end position="81"/>
    </location>
</feature>
<organism evidence="2 3">
    <name type="scientific">Maridesulfovibrio hydrothermalis AM13 = DSM 14728</name>
    <dbReference type="NCBI Taxonomy" id="1121451"/>
    <lineage>
        <taxon>Bacteria</taxon>
        <taxon>Pseudomonadati</taxon>
        <taxon>Thermodesulfobacteriota</taxon>
        <taxon>Desulfovibrionia</taxon>
        <taxon>Desulfovibrionales</taxon>
        <taxon>Desulfovibrionaceae</taxon>
        <taxon>Maridesulfovibrio</taxon>
    </lineage>
</organism>
<keyword evidence="3" id="KW-1185">Reference proteome</keyword>
<dbReference type="PATRIC" id="fig|1121451.3.peg.1769"/>
<evidence type="ECO:0000313" key="2">
    <source>
        <dbReference type="EMBL" id="CCO23806.1"/>
    </source>
</evidence>
<gene>
    <name evidence="2" type="ORF">DESAM_21529</name>
</gene>
<dbReference type="InterPro" id="IPR027598">
    <property type="entry name" value="Amphi-Trp_dom"/>
</dbReference>